<feature type="transmembrane region" description="Helical" evidence="7">
    <location>
        <begin position="180"/>
        <end position="203"/>
    </location>
</feature>
<protein>
    <recommendedName>
        <fullName evidence="2">histidine kinase</fullName>
        <ecNumber evidence="2">2.7.13.3</ecNumber>
    </recommendedName>
</protein>
<dbReference type="InterPro" id="IPR050351">
    <property type="entry name" value="BphY/WalK/GraS-like"/>
</dbReference>
<evidence type="ECO:0000259" key="8">
    <source>
        <dbReference type="PROSITE" id="PS50109"/>
    </source>
</evidence>
<dbReference type="PANTHER" id="PTHR42878:SF15">
    <property type="entry name" value="BACTERIOPHYTOCHROME"/>
    <property type="match status" value="1"/>
</dbReference>
<proteinExistence type="predicted"/>
<dbReference type="Gene3D" id="3.30.450.20">
    <property type="entry name" value="PAS domain"/>
    <property type="match status" value="1"/>
</dbReference>
<evidence type="ECO:0000256" key="3">
    <source>
        <dbReference type="ARBA" id="ARBA00022553"/>
    </source>
</evidence>
<feature type="domain" description="Histidine kinase" evidence="8">
    <location>
        <begin position="377"/>
        <end position="592"/>
    </location>
</feature>
<dbReference type="SMART" id="SM00388">
    <property type="entry name" value="HisKA"/>
    <property type="match status" value="1"/>
</dbReference>
<feature type="coiled-coil region" evidence="6">
    <location>
        <begin position="343"/>
        <end position="370"/>
    </location>
</feature>
<dbReference type="SUPFAM" id="SSF47384">
    <property type="entry name" value="Homodimeric domain of signal transducing histidine kinase"/>
    <property type="match status" value="1"/>
</dbReference>
<dbReference type="PROSITE" id="PS50109">
    <property type="entry name" value="HIS_KIN"/>
    <property type="match status" value="1"/>
</dbReference>
<dbReference type="InterPro" id="IPR003594">
    <property type="entry name" value="HATPase_dom"/>
</dbReference>
<keyword evidence="7" id="KW-1133">Transmembrane helix</keyword>
<dbReference type="InterPro" id="IPR003661">
    <property type="entry name" value="HisK_dim/P_dom"/>
</dbReference>
<reference evidence="9 10" key="1">
    <citation type="submission" date="2018-07" db="EMBL/GenBank/DDBJ databases">
        <title>Dyella tabacisoli L4-6T, whole genome shotgun sequence.</title>
        <authorList>
            <person name="Zhou X.-K."/>
            <person name="Li W.-J."/>
            <person name="Duan Y.-Q."/>
        </authorList>
    </citation>
    <scope>NUCLEOTIDE SEQUENCE [LARGE SCALE GENOMIC DNA]</scope>
    <source>
        <strain evidence="9 10">L4-6</strain>
    </source>
</reference>
<dbReference type="SUPFAM" id="SSF55785">
    <property type="entry name" value="PYP-like sensor domain (PAS domain)"/>
    <property type="match status" value="1"/>
</dbReference>
<keyword evidence="10" id="KW-1185">Reference proteome</keyword>
<comment type="caution">
    <text evidence="9">The sequence shown here is derived from an EMBL/GenBank/DDBJ whole genome shotgun (WGS) entry which is preliminary data.</text>
</comment>
<dbReference type="Pfam" id="PF05227">
    <property type="entry name" value="CHASE3"/>
    <property type="match status" value="1"/>
</dbReference>
<comment type="catalytic activity">
    <reaction evidence="1">
        <text>ATP + protein L-histidine = ADP + protein N-phospho-L-histidine.</text>
        <dbReference type="EC" id="2.7.13.3"/>
    </reaction>
</comment>
<dbReference type="AlphaFoldDB" id="A0A369ULD0"/>
<organism evidence="9 10">
    <name type="scientific">Dyella tabacisoli</name>
    <dbReference type="NCBI Taxonomy" id="2282381"/>
    <lineage>
        <taxon>Bacteria</taxon>
        <taxon>Pseudomonadati</taxon>
        <taxon>Pseudomonadota</taxon>
        <taxon>Gammaproteobacteria</taxon>
        <taxon>Lysobacterales</taxon>
        <taxon>Rhodanobacteraceae</taxon>
        <taxon>Dyella</taxon>
    </lineage>
</organism>
<dbReference type="GO" id="GO:0000156">
    <property type="term" value="F:phosphorelay response regulator activity"/>
    <property type="evidence" value="ECO:0007669"/>
    <property type="project" value="TreeGrafter"/>
</dbReference>
<dbReference type="InterPro" id="IPR035965">
    <property type="entry name" value="PAS-like_dom_sf"/>
</dbReference>
<evidence type="ECO:0000256" key="4">
    <source>
        <dbReference type="ARBA" id="ARBA00022679"/>
    </source>
</evidence>
<evidence type="ECO:0000256" key="5">
    <source>
        <dbReference type="ARBA" id="ARBA00022777"/>
    </source>
</evidence>
<dbReference type="Proteomes" id="UP000253782">
    <property type="component" value="Unassembled WGS sequence"/>
</dbReference>
<dbReference type="Pfam" id="PF00512">
    <property type="entry name" value="HisKA"/>
    <property type="match status" value="1"/>
</dbReference>
<dbReference type="InterPro" id="IPR007891">
    <property type="entry name" value="CHASE3"/>
</dbReference>
<evidence type="ECO:0000256" key="6">
    <source>
        <dbReference type="SAM" id="Coils"/>
    </source>
</evidence>
<dbReference type="Gene3D" id="1.10.287.130">
    <property type="match status" value="1"/>
</dbReference>
<keyword evidence="7" id="KW-0472">Membrane</keyword>
<sequence length="602" mass="67036">MNDSVVLRWRVGGLLLAVLVIVALPYAMTRSGVRDALKAGEQVTRSSEVKSLTYQIAYETRDSEAALYRMLDGDADAQIKVRSEQAYKDVPGLLGKLRGMTRDNPDQQVLIGALGARVDVRLERMQQAILQYRRGDMLAAKQAMRDAGTLFKMDDVIEGIVRNEDGTLLNRRTEASRQSFNSGLVFGITAVAQIVLLAIVVIVSERQIGRRLRAEVRESLAVKRSQLIVQAVREPIALLDAELQTLLVNAAFGELYGLSYNQGHAQAQSLPLAELGYGAWSDSALLQRLNDVLLLDRELWDYELIQRTVDGIDRHVVINARRLEQDDGGAPVLLLTVSDITARALVEHQVKELNRQLEGKVQQVSDVNRELEAFSYSVSHDLRAPLRHIAGFTDKLQRHLSEQADESSKHYLQVISDAAHRMALLIDDLLVFSRLGRGALRLQPVDMRALVDEARVLVEPETQGRQVVWAVEPLPIVIGDENMLRTVWQNMLGNAVKYTSQCEVARIEVSTQRGPNGDYEFIVADNGAGFDMQYADKLFGVFQRLHRASQFPGNGIGLANVQRIITRHGGRIWANAELGKGAHFHFTLPASDLAETFAQERA</sequence>
<evidence type="ECO:0000313" key="10">
    <source>
        <dbReference type="Proteomes" id="UP000253782"/>
    </source>
</evidence>
<feature type="transmembrane region" description="Helical" evidence="7">
    <location>
        <begin position="6"/>
        <end position="28"/>
    </location>
</feature>
<dbReference type="OrthoDB" id="9808408at2"/>
<keyword evidence="3" id="KW-0597">Phosphoprotein</keyword>
<evidence type="ECO:0000313" key="9">
    <source>
        <dbReference type="EMBL" id="RDD80528.1"/>
    </source>
</evidence>
<gene>
    <name evidence="9" type="ORF">DVJ77_16750</name>
</gene>
<dbReference type="Pfam" id="PF02518">
    <property type="entry name" value="HATPase_c"/>
    <property type="match status" value="1"/>
</dbReference>
<keyword evidence="6" id="KW-0175">Coiled coil</keyword>
<dbReference type="InterPro" id="IPR005467">
    <property type="entry name" value="His_kinase_dom"/>
</dbReference>
<dbReference type="RefSeq" id="WP_114846656.1">
    <property type="nucleotide sequence ID" value="NZ_JBHSPE010000025.1"/>
</dbReference>
<dbReference type="GO" id="GO:0007234">
    <property type="term" value="P:osmosensory signaling via phosphorelay pathway"/>
    <property type="evidence" value="ECO:0007669"/>
    <property type="project" value="TreeGrafter"/>
</dbReference>
<evidence type="ECO:0000256" key="1">
    <source>
        <dbReference type="ARBA" id="ARBA00000085"/>
    </source>
</evidence>
<accession>A0A369ULD0</accession>
<name>A0A369ULD0_9GAMM</name>
<keyword evidence="5 9" id="KW-0418">Kinase</keyword>
<evidence type="ECO:0000256" key="2">
    <source>
        <dbReference type="ARBA" id="ARBA00012438"/>
    </source>
</evidence>
<dbReference type="FunFam" id="1.10.287.130:FF:000070">
    <property type="entry name" value="Histidine kinase sensor protein"/>
    <property type="match status" value="1"/>
</dbReference>
<dbReference type="PRINTS" id="PR00344">
    <property type="entry name" value="BCTRLSENSOR"/>
</dbReference>
<dbReference type="GO" id="GO:0005886">
    <property type="term" value="C:plasma membrane"/>
    <property type="evidence" value="ECO:0007669"/>
    <property type="project" value="UniProtKB-ARBA"/>
</dbReference>
<dbReference type="EMBL" id="QQAH01000016">
    <property type="protein sequence ID" value="RDD80528.1"/>
    <property type="molecule type" value="Genomic_DNA"/>
</dbReference>
<keyword evidence="7" id="KW-0812">Transmembrane</keyword>
<dbReference type="InterPro" id="IPR036097">
    <property type="entry name" value="HisK_dim/P_sf"/>
</dbReference>
<dbReference type="FunFam" id="3.30.565.10:FF:000006">
    <property type="entry name" value="Sensor histidine kinase WalK"/>
    <property type="match status" value="1"/>
</dbReference>
<dbReference type="InterPro" id="IPR036890">
    <property type="entry name" value="HATPase_C_sf"/>
</dbReference>
<evidence type="ECO:0000256" key="7">
    <source>
        <dbReference type="SAM" id="Phobius"/>
    </source>
</evidence>
<dbReference type="SMART" id="SM00387">
    <property type="entry name" value="HATPase_c"/>
    <property type="match status" value="1"/>
</dbReference>
<dbReference type="EC" id="2.7.13.3" evidence="2"/>
<dbReference type="SUPFAM" id="SSF55874">
    <property type="entry name" value="ATPase domain of HSP90 chaperone/DNA topoisomerase II/histidine kinase"/>
    <property type="match status" value="1"/>
</dbReference>
<dbReference type="CDD" id="cd00082">
    <property type="entry name" value="HisKA"/>
    <property type="match status" value="1"/>
</dbReference>
<dbReference type="PANTHER" id="PTHR42878">
    <property type="entry name" value="TWO-COMPONENT HISTIDINE KINASE"/>
    <property type="match status" value="1"/>
</dbReference>
<dbReference type="GO" id="GO:0000155">
    <property type="term" value="F:phosphorelay sensor kinase activity"/>
    <property type="evidence" value="ECO:0007669"/>
    <property type="project" value="InterPro"/>
</dbReference>
<dbReference type="InterPro" id="IPR004358">
    <property type="entry name" value="Sig_transdc_His_kin-like_C"/>
</dbReference>
<dbReference type="GO" id="GO:0030295">
    <property type="term" value="F:protein kinase activator activity"/>
    <property type="evidence" value="ECO:0007669"/>
    <property type="project" value="TreeGrafter"/>
</dbReference>
<dbReference type="Gene3D" id="3.30.565.10">
    <property type="entry name" value="Histidine kinase-like ATPase, C-terminal domain"/>
    <property type="match status" value="1"/>
</dbReference>
<keyword evidence="4" id="KW-0808">Transferase</keyword>